<sequence length="232" mass="25306">MASTAPLLSVKDIACVYGKKTLISEISFDLNEGDCLVLVGKSGSGKSTLLKCLAHLNVYNGEVLLRGKKPLDYGIPKYRTMVQYVPQRPSMLPSTPRAFLTTIMTFKSRQGIEEHSSKTDGPIELAESWGVDSATWDRNWSSLSGGEAQRVSLAMAVGIPGAEVLLLDEPTSALDEDTSILVEKYLMGLLHSHQTLKAIIWITHSQAQETRVGTRHLSLERGGRLSHADADV</sequence>
<keyword evidence="1" id="KW-0547">Nucleotide-binding</keyword>
<dbReference type="SUPFAM" id="SSF52540">
    <property type="entry name" value="P-loop containing nucleoside triphosphate hydrolases"/>
    <property type="match status" value="1"/>
</dbReference>
<dbReference type="SMART" id="SM00382">
    <property type="entry name" value="AAA"/>
    <property type="match status" value="1"/>
</dbReference>
<dbReference type="Proteomes" id="UP000054097">
    <property type="component" value="Unassembled WGS sequence"/>
</dbReference>
<dbReference type="PANTHER" id="PTHR43119:SF1">
    <property type="entry name" value="ABC TRANSPORTER DOMAIN-CONTAINING PROTEIN"/>
    <property type="match status" value="1"/>
</dbReference>
<keyword evidence="5" id="KW-1185">Reference proteome</keyword>
<reference evidence="4 5" key="1">
    <citation type="submission" date="2014-04" db="EMBL/GenBank/DDBJ databases">
        <authorList>
            <consortium name="DOE Joint Genome Institute"/>
            <person name="Kuo A."/>
            <person name="Zuccaro A."/>
            <person name="Kohler A."/>
            <person name="Nagy L.G."/>
            <person name="Floudas D."/>
            <person name="Copeland A."/>
            <person name="Barry K.W."/>
            <person name="Cichocki N."/>
            <person name="Veneault-Fourrey C."/>
            <person name="LaButti K."/>
            <person name="Lindquist E.A."/>
            <person name="Lipzen A."/>
            <person name="Lundell T."/>
            <person name="Morin E."/>
            <person name="Murat C."/>
            <person name="Sun H."/>
            <person name="Tunlid A."/>
            <person name="Henrissat B."/>
            <person name="Grigoriev I.V."/>
            <person name="Hibbett D.S."/>
            <person name="Martin F."/>
            <person name="Nordberg H.P."/>
            <person name="Cantor M.N."/>
            <person name="Hua S.X."/>
        </authorList>
    </citation>
    <scope>NUCLEOTIDE SEQUENCE [LARGE SCALE GENOMIC DNA]</scope>
    <source>
        <strain evidence="4 5">MAFF 305830</strain>
    </source>
</reference>
<evidence type="ECO:0000256" key="1">
    <source>
        <dbReference type="ARBA" id="ARBA00022741"/>
    </source>
</evidence>
<dbReference type="GO" id="GO:0005524">
    <property type="term" value="F:ATP binding"/>
    <property type="evidence" value="ECO:0007669"/>
    <property type="project" value="UniProtKB-KW"/>
</dbReference>
<evidence type="ECO:0000313" key="4">
    <source>
        <dbReference type="EMBL" id="KIM28757.1"/>
    </source>
</evidence>
<evidence type="ECO:0000259" key="3">
    <source>
        <dbReference type="PROSITE" id="PS50893"/>
    </source>
</evidence>
<name>A0A0C2XI39_SERVB</name>
<dbReference type="InterPro" id="IPR003593">
    <property type="entry name" value="AAA+_ATPase"/>
</dbReference>
<dbReference type="OrthoDB" id="6593433at2759"/>
<reference evidence="5" key="2">
    <citation type="submission" date="2015-01" db="EMBL/GenBank/DDBJ databases">
        <title>Evolutionary Origins and Diversification of the Mycorrhizal Mutualists.</title>
        <authorList>
            <consortium name="DOE Joint Genome Institute"/>
            <consortium name="Mycorrhizal Genomics Consortium"/>
            <person name="Kohler A."/>
            <person name="Kuo A."/>
            <person name="Nagy L.G."/>
            <person name="Floudas D."/>
            <person name="Copeland A."/>
            <person name="Barry K.W."/>
            <person name="Cichocki N."/>
            <person name="Veneault-Fourrey C."/>
            <person name="LaButti K."/>
            <person name="Lindquist E.A."/>
            <person name="Lipzen A."/>
            <person name="Lundell T."/>
            <person name="Morin E."/>
            <person name="Murat C."/>
            <person name="Riley R."/>
            <person name="Ohm R."/>
            <person name="Sun H."/>
            <person name="Tunlid A."/>
            <person name="Henrissat B."/>
            <person name="Grigoriev I.V."/>
            <person name="Hibbett D.S."/>
            <person name="Martin F."/>
        </authorList>
    </citation>
    <scope>NUCLEOTIDE SEQUENCE [LARGE SCALE GENOMIC DNA]</scope>
    <source>
        <strain evidence="5">MAFF 305830</strain>
    </source>
</reference>
<dbReference type="HOGENOM" id="CLU_000604_1_22_1"/>
<dbReference type="GO" id="GO:0016887">
    <property type="term" value="F:ATP hydrolysis activity"/>
    <property type="evidence" value="ECO:0007669"/>
    <property type="project" value="InterPro"/>
</dbReference>
<keyword evidence="2" id="KW-0067">ATP-binding</keyword>
<accession>A0A0C2XI39</accession>
<dbReference type="InterPro" id="IPR003439">
    <property type="entry name" value="ABC_transporter-like_ATP-bd"/>
</dbReference>
<dbReference type="STRING" id="933852.A0A0C2XI39"/>
<protein>
    <recommendedName>
        <fullName evidence="3">ABC transporter domain-containing protein</fullName>
    </recommendedName>
</protein>
<dbReference type="Pfam" id="PF00005">
    <property type="entry name" value="ABC_tran"/>
    <property type="match status" value="1"/>
</dbReference>
<feature type="domain" description="ABC transporter" evidence="3">
    <location>
        <begin position="8"/>
        <end position="232"/>
    </location>
</feature>
<dbReference type="InterPro" id="IPR027417">
    <property type="entry name" value="P-loop_NTPase"/>
</dbReference>
<dbReference type="AlphaFoldDB" id="A0A0C2XI39"/>
<dbReference type="EMBL" id="KN824291">
    <property type="protein sequence ID" value="KIM28757.1"/>
    <property type="molecule type" value="Genomic_DNA"/>
</dbReference>
<proteinExistence type="predicted"/>
<dbReference type="PROSITE" id="PS50893">
    <property type="entry name" value="ABC_TRANSPORTER_2"/>
    <property type="match status" value="1"/>
</dbReference>
<evidence type="ECO:0000256" key="2">
    <source>
        <dbReference type="ARBA" id="ARBA00022840"/>
    </source>
</evidence>
<gene>
    <name evidence="4" type="ORF">M408DRAFT_69180</name>
</gene>
<dbReference type="PANTHER" id="PTHR43119">
    <property type="entry name" value="ABC TRANSPORT PROTEIN ATP-BINDING COMPONENT-RELATED"/>
    <property type="match status" value="1"/>
</dbReference>
<dbReference type="InterPro" id="IPR017871">
    <property type="entry name" value="ABC_transporter-like_CS"/>
</dbReference>
<dbReference type="Gene3D" id="3.40.50.300">
    <property type="entry name" value="P-loop containing nucleotide triphosphate hydrolases"/>
    <property type="match status" value="1"/>
</dbReference>
<dbReference type="PROSITE" id="PS00211">
    <property type="entry name" value="ABC_TRANSPORTER_1"/>
    <property type="match status" value="1"/>
</dbReference>
<organism evidence="4 5">
    <name type="scientific">Serendipita vermifera MAFF 305830</name>
    <dbReference type="NCBI Taxonomy" id="933852"/>
    <lineage>
        <taxon>Eukaryota</taxon>
        <taxon>Fungi</taxon>
        <taxon>Dikarya</taxon>
        <taxon>Basidiomycota</taxon>
        <taxon>Agaricomycotina</taxon>
        <taxon>Agaricomycetes</taxon>
        <taxon>Sebacinales</taxon>
        <taxon>Serendipitaceae</taxon>
        <taxon>Serendipita</taxon>
    </lineage>
</organism>
<evidence type="ECO:0000313" key="5">
    <source>
        <dbReference type="Proteomes" id="UP000054097"/>
    </source>
</evidence>